<organism evidence="6 7">
    <name type="scientific">Latilactobacillus fuchuensis DSM 14340 = JCM 11249</name>
    <dbReference type="NCBI Taxonomy" id="1423747"/>
    <lineage>
        <taxon>Bacteria</taxon>
        <taxon>Bacillati</taxon>
        <taxon>Bacillota</taxon>
        <taxon>Bacilli</taxon>
        <taxon>Lactobacillales</taxon>
        <taxon>Lactobacillaceae</taxon>
        <taxon>Latilactobacillus</taxon>
    </lineage>
</organism>
<dbReference type="Gene3D" id="3.40.50.300">
    <property type="entry name" value="P-loop containing nucleotide triphosphate hydrolases"/>
    <property type="match status" value="1"/>
</dbReference>
<protein>
    <recommendedName>
        <fullName evidence="5">ABC transporter domain-containing protein</fullName>
    </recommendedName>
</protein>
<evidence type="ECO:0000256" key="1">
    <source>
        <dbReference type="ARBA" id="ARBA00005417"/>
    </source>
</evidence>
<sequence>MMMLTAKNVSYWYDTEANTLYKDVNLDFEAGRLYGIIGSSGAGKTTMLTMLAGLDKPRRGEILYEGTSLQKIGLTQYRNRYVSIVFQAYNLLPYMSALDNVLTAMQITHSTQDNPTEYALNMLTKVGIDETLARKNVQKLSGGQQQRIAIVRAMCCSAPVVVADEPTGNLDETNTQEIIKLFQELAHDQQKCVILVTHEKEVAASCDVQFHLQNKTFEEVS</sequence>
<dbReference type="InterPro" id="IPR017911">
    <property type="entry name" value="MacB-like_ATP-bd"/>
</dbReference>
<evidence type="ECO:0000313" key="6">
    <source>
        <dbReference type="EMBL" id="KRL58583.1"/>
    </source>
</evidence>
<evidence type="ECO:0000256" key="4">
    <source>
        <dbReference type="ARBA" id="ARBA00022840"/>
    </source>
</evidence>
<evidence type="ECO:0000259" key="5">
    <source>
        <dbReference type="PROSITE" id="PS50893"/>
    </source>
</evidence>
<dbReference type="PATRIC" id="fig|1423747.3.peg.242"/>
<dbReference type="GO" id="GO:0005524">
    <property type="term" value="F:ATP binding"/>
    <property type="evidence" value="ECO:0007669"/>
    <property type="project" value="UniProtKB-KW"/>
</dbReference>
<dbReference type="PROSITE" id="PS50893">
    <property type="entry name" value="ABC_TRANSPORTER_2"/>
    <property type="match status" value="1"/>
</dbReference>
<dbReference type="InterPro" id="IPR017871">
    <property type="entry name" value="ABC_transporter-like_CS"/>
</dbReference>
<dbReference type="InterPro" id="IPR027417">
    <property type="entry name" value="P-loop_NTPase"/>
</dbReference>
<proteinExistence type="inferred from homology"/>
<reference evidence="6 7" key="1">
    <citation type="journal article" date="2015" name="Genome Announc.">
        <title>Expanding the biotechnology potential of lactobacilli through comparative genomics of 213 strains and associated genera.</title>
        <authorList>
            <person name="Sun Z."/>
            <person name="Harris H.M."/>
            <person name="McCann A."/>
            <person name="Guo C."/>
            <person name="Argimon S."/>
            <person name="Zhang W."/>
            <person name="Yang X."/>
            <person name="Jeffery I.B."/>
            <person name="Cooney J.C."/>
            <person name="Kagawa T.F."/>
            <person name="Liu W."/>
            <person name="Song Y."/>
            <person name="Salvetti E."/>
            <person name="Wrobel A."/>
            <person name="Rasinkangas P."/>
            <person name="Parkhill J."/>
            <person name="Rea M.C."/>
            <person name="O'Sullivan O."/>
            <person name="Ritari J."/>
            <person name="Douillard F.P."/>
            <person name="Paul Ross R."/>
            <person name="Yang R."/>
            <person name="Briner A.E."/>
            <person name="Felis G.E."/>
            <person name="de Vos W.M."/>
            <person name="Barrangou R."/>
            <person name="Klaenhammer T.R."/>
            <person name="Caufield P.W."/>
            <person name="Cui Y."/>
            <person name="Zhang H."/>
            <person name="O'Toole P.W."/>
        </authorList>
    </citation>
    <scope>NUCLEOTIDE SEQUENCE [LARGE SCALE GENOMIC DNA]</scope>
    <source>
        <strain evidence="6 7">DSM 14340</strain>
    </source>
</reference>
<dbReference type="EMBL" id="AZEX01000068">
    <property type="protein sequence ID" value="KRL58583.1"/>
    <property type="molecule type" value="Genomic_DNA"/>
</dbReference>
<evidence type="ECO:0000313" key="7">
    <source>
        <dbReference type="Proteomes" id="UP000051264"/>
    </source>
</evidence>
<dbReference type="InterPro" id="IPR003593">
    <property type="entry name" value="AAA+_ATPase"/>
</dbReference>
<keyword evidence="4" id="KW-0067">ATP-binding</keyword>
<keyword evidence="2" id="KW-0813">Transport</keyword>
<evidence type="ECO:0000256" key="2">
    <source>
        <dbReference type="ARBA" id="ARBA00022448"/>
    </source>
</evidence>
<dbReference type="STRING" id="1423747.FC69_GL000235"/>
<dbReference type="PANTHER" id="PTHR24220">
    <property type="entry name" value="IMPORT ATP-BINDING PROTEIN"/>
    <property type="match status" value="1"/>
</dbReference>
<comment type="caution">
    <text evidence="6">The sequence shown here is derived from an EMBL/GenBank/DDBJ whole genome shotgun (WGS) entry which is preliminary data.</text>
</comment>
<dbReference type="GO" id="GO:0005886">
    <property type="term" value="C:plasma membrane"/>
    <property type="evidence" value="ECO:0007669"/>
    <property type="project" value="TreeGrafter"/>
</dbReference>
<name>A0A0R1RNK7_9LACO</name>
<dbReference type="SUPFAM" id="SSF52540">
    <property type="entry name" value="P-loop containing nucleoside triphosphate hydrolases"/>
    <property type="match status" value="1"/>
</dbReference>
<feature type="domain" description="ABC transporter" evidence="5">
    <location>
        <begin position="4"/>
        <end position="220"/>
    </location>
</feature>
<dbReference type="InterPro" id="IPR003439">
    <property type="entry name" value="ABC_transporter-like_ATP-bd"/>
</dbReference>
<dbReference type="Pfam" id="PF00005">
    <property type="entry name" value="ABC_tran"/>
    <property type="match status" value="1"/>
</dbReference>
<dbReference type="SMART" id="SM00382">
    <property type="entry name" value="AAA"/>
    <property type="match status" value="1"/>
</dbReference>
<dbReference type="GO" id="GO:0016887">
    <property type="term" value="F:ATP hydrolysis activity"/>
    <property type="evidence" value="ECO:0007669"/>
    <property type="project" value="InterPro"/>
</dbReference>
<dbReference type="Proteomes" id="UP000051264">
    <property type="component" value="Unassembled WGS sequence"/>
</dbReference>
<gene>
    <name evidence="6" type="ORF">FC69_GL000235</name>
</gene>
<dbReference type="eggNOG" id="COG1136">
    <property type="taxonomic scope" value="Bacteria"/>
</dbReference>
<dbReference type="InterPro" id="IPR015854">
    <property type="entry name" value="ABC_transpr_LolD-like"/>
</dbReference>
<dbReference type="GO" id="GO:0022857">
    <property type="term" value="F:transmembrane transporter activity"/>
    <property type="evidence" value="ECO:0007669"/>
    <property type="project" value="TreeGrafter"/>
</dbReference>
<keyword evidence="3" id="KW-0547">Nucleotide-binding</keyword>
<dbReference type="CDD" id="cd03255">
    <property type="entry name" value="ABC_MJ0796_LolCDE_FtsE"/>
    <property type="match status" value="1"/>
</dbReference>
<dbReference type="AlphaFoldDB" id="A0A0R1RNK7"/>
<accession>A0A0R1RNK7</accession>
<evidence type="ECO:0000256" key="3">
    <source>
        <dbReference type="ARBA" id="ARBA00022741"/>
    </source>
</evidence>
<dbReference type="PROSITE" id="PS00211">
    <property type="entry name" value="ABC_TRANSPORTER_1"/>
    <property type="match status" value="1"/>
</dbReference>
<comment type="similarity">
    <text evidence="1">Belongs to the ABC transporter superfamily.</text>
</comment>
<dbReference type="PANTHER" id="PTHR24220:SF689">
    <property type="entry name" value="LIPOPROTEIN-RELEASING SYSTEM ATP-BINDING PROTEIN LOLD"/>
    <property type="match status" value="1"/>
</dbReference>